<dbReference type="InterPro" id="IPR004045">
    <property type="entry name" value="Glutathione_S-Trfase_N"/>
</dbReference>
<protein>
    <recommendedName>
        <fullName evidence="1">GST N-terminal domain-containing protein</fullName>
    </recommendedName>
</protein>
<dbReference type="EMBL" id="AP025523">
    <property type="protein sequence ID" value="BDE04888.1"/>
    <property type="molecule type" value="Genomic_DNA"/>
</dbReference>
<reference evidence="2 3" key="1">
    <citation type="journal article" date="2022" name="ISME Commun">
        <title>Vulcanimicrobium alpinus gen. nov. sp. nov., the first cultivated representative of the candidate phylum 'Eremiobacterota', is a metabolically versatile aerobic anoxygenic phototroph.</title>
        <authorList>
            <person name="Yabe S."/>
            <person name="Muto K."/>
            <person name="Abe K."/>
            <person name="Yokota A."/>
            <person name="Staudigel H."/>
            <person name="Tebo B.M."/>
        </authorList>
    </citation>
    <scope>NUCLEOTIDE SEQUENCE [LARGE SCALE GENOMIC DNA]</scope>
    <source>
        <strain evidence="2 3">WC8-2</strain>
    </source>
</reference>
<name>A0AAN2C8D8_UNVUL</name>
<dbReference type="Gene3D" id="3.40.30.10">
    <property type="entry name" value="Glutaredoxin"/>
    <property type="match status" value="1"/>
</dbReference>
<accession>A0AAN2C8D8</accession>
<proteinExistence type="predicted"/>
<feature type="domain" description="GST N-terminal" evidence="1">
    <location>
        <begin position="5"/>
        <end position="84"/>
    </location>
</feature>
<dbReference type="KEGG" id="vab:WPS_01640"/>
<dbReference type="Proteomes" id="UP001317532">
    <property type="component" value="Chromosome"/>
</dbReference>
<evidence type="ECO:0000313" key="2">
    <source>
        <dbReference type="EMBL" id="BDE04888.1"/>
    </source>
</evidence>
<dbReference type="Pfam" id="PF13417">
    <property type="entry name" value="GST_N_3"/>
    <property type="match status" value="1"/>
</dbReference>
<evidence type="ECO:0000259" key="1">
    <source>
        <dbReference type="PROSITE" id="PS50404"/>
    </source>
</evidence>
<keyword evidence="3" id="KW-1185">Reference proteome</keyword>
<sequence>MGRSTEMVLYQAEWCSYCARVRKKMTDLLLDYKTVNVPYSHAERHEVKAASGQTSIPVLVDGDVVLDDDDDIIPYLERKYGAGAQAAS</sequence>
<organism evidence="2 3">
    <name type="scientific">Vulcanimicrobium alpinum</name>
    <dbReference type="NCBI Taxonomy" id="3016050"/>
    <lineage>
        <taxon>Bacteria</taxon>
        <taxon>Bacillati</taxon>
        <taxon>Vulcanimicrobiota</taxon>
        <taxon>Vulcanimicrobiia</taxon>
        <taxon>Vulcanimicrobiales</taxon>
        <taxon>Vulcanimicrobiaceae</taxon>
        <taxon>Vulcanimicrobium</taxon>
    </lineage>
</organism>
<dbReference type="SUPFAM" id="SSF52833">
    <property type="entry name" value="Thioredoxin-like"/>
    <property type="match status" value="1"/>
</dbReference>
<dbReference type="InterPro" id="IPR036249">
    <property type="entry name" value="Thioredoxin-like_sf"/>
</dbReference>
<gene>
    <name evidence="2" type="ORF">WPS_01640</name>
</gene>
<dbReference type="PROSITE" id="PS51354">
    <property type="entry name" value="GLUTAREDOXIN_2"/>
    <property type="match status" value="1"/>
</dbReference>
<dbReference type="PROSITE" id="PS50404">
    <property type="entry name" value="GST_NTER"/>
    <property type="match status" value="1"/>
</dbReference>
<dbReference type="AlphaFoldDB" id="A0AAN2C8D8"/>
<evidence type="ECO:0000313" key="3">
    <source>
        <dbReference type="Proteomes" id="UP001317532"/>
    </source>
</evidence>
<dbReference type="RefSeq" id="WP_317995976.1">
    <property type="nucleotide sequence ID" value="NZ_AP025523.1"/>
</dbReference>